<keyword evidence="7" id="KW-1185">Reference proteome</keyword>
<keyword evidence="4" id="KW-0472">Membrane</keyword>
<dbReference type="Gene3D" id="3.90.550.10">
    <property type="entry name" value="Spore Coat Polysaccharide Biosynthesis Protein SpsA, Chain A"/>
    <property type="match status" value="1"/>
</dbReference>
<dbReference type="PANTHER" id="PTHR43179">
    <property type="entry name" value="RHAMNOSYLTRANSFERASE WBBL"/>
    <property type="match status" value="1"/>
</dbReference>
<protein>
    <submittedName>
        <fullName evidence="6">Glycosyl transferase family 2</fullName>
        <ecNumber evidence="6">2.4.-.-</ecNumber>
    </submittedName>
</protein>
<dbReference type="Pfam" id="PF00535">
    <property type="entry name" value="Glycos_transf_2"/>
    <property type="match status" value="1"/>
</dbReference>
<dbReference type="OrthoDB" id="9801954at2"/>
<evidence type="ECO:0000256" key="1">
    <source>
        <dbReference type="ARBA" id="ARBA00006739"/>
    </source>
</evidence>
<dbReference type="CDD" id="cd00761">
    <property type="entry name" value="Glyco_tranf_GTA_type"/>
    <property type="match status" value="1"/>
</dbReference>
<dbReference type="eggNOG" id="COG1216">
    <property type="taxonomic scope" value="Bacteria"/>
</dbReference>
<keyword evidence="2 6" id="KW-0328">Glycosyltransferase</keyword>
<keyword evidence="3 6" id="KW-0808">Transferase</keyword>
<gene>
    <name evidence="6" type="ORF">FAES_2422</name>
</gene>
<reference evidence="6 7" key="1">
    <citation type="journal article" date="2012" name="J. Bacteriol.">
        <title>Genome Sequence of Fibrella aestuarina BUZ 2T, a Filamentous Marine Bacterium.</title>
        <authorList>
            <person name="Filippini M."/>
            <person name="Qi W."/>
            <person name="Blom J."/>
            <person name="Goesmann A."/>
            <person name="Smits T.H."/>
            <person name="Bagheri H.C."/>
        </authorList>
    </citation>
    <scope>NUCLEOTIDE SEQUENCE [LARGE SCALE GENOMIC DNA]</scope>
    <source>
        <strain evidence="7">BUZ 2T</strain>
    </source>
</reference>
<feature type="domain" description="Glycosyltransferase 2-like" evidence="5">
    <location>
        <begin position="7"/>
        <end position="134"/>
    </location>
</feature>
<proteinExistence type="inferred from homology"/>
<dbReference type="InterPro" id="IPR001173">
    <property type="entry name" value="Glyco_trans_2-like"/>
</dbReference>
<dbReference type="HOGENOM" id="CLU_070066_0_0_10"/>
<dbReference type="SUPFAM" id="SSF53448">
    <property type="entry name" value="Nucleotide-diphospho-sugar transferases"/>
    <property type="match status" value="1"/>
</dbReference>
<dbReference type="EC" id="2.4.-.-" evidence="6"/>
<comment type="similarity">
    <text evidence="1">Belongs to the glycosyltransferase 2 family.</text>
</comment>
<organism evidence="6 7">
    <name type="scientific">Fibrella aestuarina BUZ 2</name>
    <dbReference type="NCBI Taxonomy" id="1166018"/>
    <lineage>
        <taxon>Bacteria</taxon>
        <taxon>Pseudomonadati</taxon>
        <taxon>Bacteroidota</taxon>
        <taxon>Cytophagia</taxon>
        <taxon>Cytophagales</taxon>
        <taxon>Spirosomataceae</taxon>
        <taxon>Fibrella</taxon>
    </lineage>
</organism>
<evidence type="ECO:0000313" key="7">
    <source>
        <dbReference type="Proteomes" id="UP000011058"/>
    </source>
</evidence>
<dbReference type="STRING" id="1166018.FAES_2422"/>
<dbReference type="PANTHER" id="PTHR43179:SF12">
    <property type="entry name" value="GALACTOFURANOSYLTRANSFERASE GLFT2"/>
    <property type="match status" value="1"/>
</dbReference>
<accession>I0K8H8</accession>
<dbReference type="AlphaFoldDB" id="I0K8H8"/>
<feature type="transmembrane region" description="Helical" evidence="4">
    <location>
        <begin position="276"/>
        <end position="294"/>
    </location>
</feature>
<evidence type="ECO:0000256" key="4">
    <source>
        <dbReference type="SAM" id="Phobius"/>
    </source>
</evidence>
<evidence type="ECO:0000313" key="6">
    <source>
        <dbReference type="EMBL" id="CCH00431.1"/>
    </source>
</evidence>
<feature type="transmembrane region" description="Helical" evidence="4">
    <location>
        <begin position="306"/>
        <end position="324"/>
    </location>
</feature>
<dbReference type="Proteomes" id="UP000011058">
    <property type="component" value="Chromosome"/>
</dbReference>
<dbReference type="InterPro" id="IPR029044">
    <property type="entry name" value="Nucleotide-diphossugar_trans"/>
</dbReference>
<keyword evidence="4" id="KW-0812">Transmembrane</keyword>
<keyword evidence="4" id="KW-1133">Transmembrane helix</keyword>
<sequence length="334" mass="37116">MEPYFTIVIPTTSSPANAPTQLADCLHALARQTLPAHQFEVVVVDDAANEDTAALVAAFARHAQIEARYLAQPKRAGLAAARNRGWHAARGRYLAFTDADCLPQPNWLSAAAVMFQRGAQVITGTLRTPGAPVVRSGQRAGVYRSAATPHDSSDFVAANCFIQKPILQRAGGFEESFDLAWRVDADLQFKLLEIGVPILKCPEAVVVRPYQPANWYTTLTNERQTRYDALLYKRHPDLFRQRVPRDEKLALRYYITVMSVLVGLVAALLGNVPVSLFSLLGFIALTTWLALERWPSGATSWRDAKVAILTALAIPFISAYWRLYGAVKYRVLYW</sequence>
<evidence type="ECO:0000259" key="5">
    <source>
        <dbReference type="Pfam" id="PF00535"/>
    </source>
</evidence>
<dbReference type="GO" id="GO:0016757">
    <property type="term" value="F:glycosyltransferase activity"/>
    <property type="evidence" value="ECO:0007669"/>
    <property type="project" value="UniProtKB-KW"/>
</dbReference>
<dbReference type="KEGG" id="fae:FAES_2422"/>
<feature type="transmembrane region" description="Helical" evidence="4">
    <location>
        <begin position="250"/>
        <end position="270"/>
    </location>
</feature>
<dbReference type="EMBL" id="HE796683">
    <property type="protein sequence ID" value="CCH00431.1"/>
    <property type="molecule type" value="Genomic_DNA"/>
</dbReference>
<evidence type="ECO:0000256" key="3">
    <source>
        <dbReference type="ARBA" id="ARBA00022679"/>
    </source>
</evidence>
<dbReference type="PATRIC" id="fig|1166018.3.peg.4181"/>
<name>I0K8H8_9BACT</name>
<evidence type="ECO:0000256" key="2">
    <source>
        <dbReference type="ARBA" id="ARBA00022676"/>
    </source>
</evidence>
<dbReference type="RefSeq" id="WP_015331530.1">
    <property type="nucleotide sequence ID" value="NC_020054.1"/>
</dbReference>